<gene>
    <name evidence="3" type="ORF">H735_25465</name>
</gene>
<sequence length="167" mass="17710">MKALITIIMGLALTACGGGGGGGGGGGNSTPPPTQTTVPEEDTTQQEETTEEETTVTVEDATMQDLVVPDDFSYNPVTEGTLNVDISGFSSQRAHLSVYKEFVENSSGNYDARYPSKVASVPLNNGTTNVDFNVSDSQGNLLVEIWFYDGSDPIQKVITSGDNTWTM</sequence>
<dbReference type="RefSeq" id="WP_020196634.1">
    <property type="nucleotide sequence ID" value="NZ_BAOH01000065.1"/>
</dbReference>
<dbReference type="AlphaFoldDB" id="A0A0C1VKC7"/>
<proteinExistence type="predicted"/>
<evidence type="ECO:0000313" key="4">
    <source>
        <dbReference type="Proteomes" id="UP000031586"/>
    </source>
</evidence>
<keyword evidence="2" id="KW-0732">Signal</keyword>
<feature type="region of interest" description="Disordered" evidence="1">
    <location>
        <begin position="21"/>
        <end position="56"/>
    </location>
</feature>
<dbReference type="PATRIC" id="fig|1229493.5.peg.4664"/>
<dbReference type="Proteomes" id="UP000031586">
    <property type="component" value="Unassembled WGS sequence"/>
</dbReference>
<evidence type="ECO:0000256" key="2">
    <source>
        <dbReference type="SAM" id="SignalP"/>
    </source>
</evidence>
<name>A0A0C1VKC7_9VIBR</name>
<organism evidence="3 4">
    <name type="scientific">Vibrio owensii CAIM 1854 = LMG 25443</name>
    <dbReference type="NCBI Taxonomy" id="1229493"/>
    <lineage>
        <taxon>Bacteria</taxon>
        <taxon>Pseudomonadati</taxon>
        <taxon>Pseudomonadota</taxon>
        <taxon>Gammaproteobacteria</taxon>
        <taxon>Vibrionales</taxon>
        <taxon>Vibrionaceae</taxon>
        <taxon>Vibrio</taxon>
    </lineage>
</organism>
<protein>
    <recommendedName>
        <fullName evidence="5">Lipoprotein</fullName>
    </recommendedName>
</protein>
<reference evidence="3 4" key="1">
    <citation type="submission" date="2014-07" db="EMBL/GenBank/DDBJ databases">
        <title>Unique and conserved regions in Vibrio harveyi and related species in comparison with the shrimp pathogen Vibrio harveyi CAIM 1792.</title>
        <authorList>
            <person name="Espinoza-Valles I."/>
            <person name="Vora G."/>
            <person name="Leekitcharoenphon P."/>
            <person name="Ussery D."/>
            <person name="Hoj L."/>
            <person name="Gomez-Gil B."/>
        </authorList>
    </citation>
    <scope>NUCLEOTIDE SEQUENCE [LARGE SCALE GENOMIC DNA]</scope>
    <source>
        <strain evidence="4">CAIM 1854 / LMG 25443</strain>
    </source>
</reference>
<dbReference type="EMBL" id="JPRD01000055">
    <property type="protein sequence ID" value="KIF50203.1"/>
    <property type="molecule type" value="Genomic_DNA"/>
</dbReference>
<comment type="caution">
    <text evidence="3">The sequence shown here is derived from an EMBL/GenBank/DDBJ whole genome shotgun (WGS) entry which is preliminary data.</text>
</comment>
<evidence type="ECO:0000313" key="3">
    <source>
        <dbReference type="EMBL" id="KIF50203.1"/>
    </source>
</evidence>
<feature type="compositionally biased region" description="Acidic residues" evidence="1">
    <location>
        <begin position="39"/>
        <end position="54"/>
    </location>
</feature>
<feature type="signal peptide" evidence="2">
    <location>
        <begin position="1"/>
        <end position="17"/>
    </location>
</feature>
<feature type="chain" id="PRO_5002140452" description="Lipoprotein" evidence="2">
    <location>
        <begin position="18"/>
        <end position="167"/>
    </location>
</feature>
<dbReference type="PROSITE" id="PS51257">
    <property type="entry name" value="PROKAR_LIPOPROTEIN"/>
    <property type="match status" value="1"/>
</dbReference>
<evidence type="ECO:0008006" key="5">
    <source>
        <dbReference type="Google" id="ProtNLM"/>
    </source>
</evidence>
<accession>A0A0C1VKC7</accession>
<evidence type="ECO:0000256" key="1">
    <source>
        <dbReference type="SAM" id="MobiDB-lite"/>
    </source>
</evidence>